<accession>A0A3P3Y5G1</accession>
<sequence>MASNVPKYLYPVLVTACPVSIFTGYLVREINDGRREDDVNMLILRRQARAVALALIRNPDTPIPDPFFPTFPE</sequence>
<evidence type="ECO:0000256" key="1">
    <source>
        <dbReference type="SAM" id="Phobius"/>
    </source>
</evidence>
<proteinExistence type="predicted"/>
<keyword evidence="1" id="KW-1133">Transmembrane helix</keyword>
<feature type="transmembrane region" description="Helical" evidence="1">
    <location>
        <begin position="6"/>
        <end position="27"/>
    </location>
</feature>
<evidence type="ECO:0000313" key="3">
    <source>
        <dbReference type="Proteomes" id="UP000290189"/>
    </source>
</evidence>
<dbReference type="Proteomes" id="UP000290189">
    <property type="component" value="Unassembled WGS sequence"/>
</dbReference>
<gene>
    <name evidence="2" type="ORF">PLBR_LOCUS2624</name>
</gene>
<name>A0A3P3Y5G1_PLABS</name>
<protein>
    <submittedName>
        <fullName evidence="2">Uncharacterized protein</fullName>
    </submittedName>
</protein>
<keyword evidence="2" id="KW-0496">Mitochondrion</keyword>
<dbReference type="AlphaFoldDB" id="A0A3P3Y5G1"/>
<dbReference type="EMBL" id="OVEO01000004">
    <property type="protein sequence ID" value="SPQ95409.1"/>
    <property type="molecule type" value="Genomic_DNA"/>
</dbReference>
<keyword evidence="1" id="KW-0812">Transmembrane</keyword>
<reference evidence="2 3" key="1">
    <citation type="submission" date="2018-03" db="EMBL/GenBank/DDBJ databases">
        <authorList>
            <person name="Fogelqvist J."/>
        </authorList>
    </citation>
    <scope>NUCLEOTIDE SEQUENCE [LARGE SCALE GENOMIC DNA]</scope>
</reference>
<keyword evidence="1" id="KW-0472">Membrane</keyword>
<organism evidence="2 3">
    <name type="scientific">Plasmodiophora brassicae</name>
    <name type="common">Clubroot disease agent</name>
    <dbReference type="NCBI Taxonomy" id="37360"/>
    <lineage>
        <taxon>Eukaryota</taxon>
        <taxon>Sar</taxon>
        <taxon>Rhizaria</taxon>
        <taxon>Endomyxa</taxon>
        <taxon>Phytomyxea</taxon>
        <taxon>Plasmodiophorida</taxon>
        <taxon>Plasmodiophoridae</taxon>
        <taxon>Plasmodiophora</taxon>
    </lineage>
</organism>
<evidence type="ECO:0000313" key="2">
    <source>
        <dbReference type="EMBL" id="SPQ95409.1"/>
    </source>
</evidence>
<geneLocation type="mitochondrion" evidence="2"/>